<dbReference type="GO" id="GO:0003677">
    <property type="term" value="F:DNA binding"/>
    <property type="evidence" value="ECO:0007669"/>
    <property type="project" value="UniProtKB-KW"/>
</dbReference>
<accession>A0ABT2EN81</accession>
<dbReference type="Proteomes" id="UP001204798">
    <property type="component" value="Unassembled WGS sequence"/>
</dbReference>
<organism evidence="1 2">
    <name type="scientific">Candidatus Fervidibacter sacchari</name>
    <dbReference type="NCBI Taxonomy" id="1448929"/>
    <lineage>
        <taxon>Bacteria</taxon>
        <taxon>Candidatus Fervidibacterota</taxon>
        <taxon>Candidatus Fervidibacter</taxon>
    </lineage>
</organism>
<proteinExistence type="predicted"/>
<evidence type="ECO:0000313" key="2">
    <source>
        <dbReference type="Proteomes" id="UP001204798"/>
    </source>
</evidence>
<dbReference type="SUPFAM" id="SSF50998">
    <property type="entry name" value="Quinoprotein alcohol dehydrogenase-like"/>
    <property type="match status" value="1"/>
</dbReference>
<protein>
    <submittedName>
        <fullName evidence="1">DNA-binding beta-propeller fold protein YncE</fullName>
    </submittedName>
</protein>
<dbReference type="PANTHER" id="PTHR47197:SF3">
    <property type="entry name" value="DIHYDRO-HEME D1 DEHYDROGENASE"/>
    <property type="match status" value="1"/>
</dbReference>
<keyword evidence="1" id="KW-0238">DNA-binding</keyword>
<dbReference type="InterPro" id="IPR015943">
    <property type="entry name" value="WD40/YVTN_repeat-like_dom_sf"/>
</dbReference>
<dbReference type="Gene3D" id="2.130.10.10">
    <property type="entry name" value="YVTN repeat-like/Quinoprotein amine dehydrogenase"/>
    <property type="match status" value="2"/>
</dbReference>
<sequence length="1540" mass="173194">MLSSSVVLVQAKRKGEWLMMRRANRFLQILVSLIAVSCFVGQSTPQSLANRPLTYFKAVTYEAEKAQVQGGKIAVTKHPNASAGAFVEAQSDAILHFSVNAPQPMIVRVVPVFWRNSLREQPRFFPYPLPTLFGPDVVVALGNRFYFTAPASGQVGIVDASNGQIVGSVKLGGYLTDLVADEKRQRLLVADAWNGRVIAVDAKTLRVVAEVKIPQVWSLTLTPDDKLVAISRSERKLLVIEAQTLKPLQKIALSAPPTQVSVTKVGASSAANITSIAVSFEPTVLRLPDLAKLPADRIDYGFGPRTTAEFGPRNQVGWKRFAVTPQGLQLIVRTEKGDEQRFVPLPEGSKPFALAVFGNRLLVATDKGVLVILDVPSETVAATLQVTDRPFDVAVVAGKTYATDPTQNRVLLVDVVKGSVVKVISVPDEPVALEGYEPRWWTQDDAPHPLLFVACRRAKTVAVVEVANDQILRVVPLPFEPASLRTITPPDPSWWPLIPAHRIAIELTPRLAVLPTPIVLRDEGRGTRGELLDGMKAVAFPRRNSATVKLPDGAQVSVTADNNHTLRFVVQRDGKAVSERWIDTSVVTDQQGVAPVVDFGALKIADQPWNRGIWMSPDQHLFLVSDTDEFWRWNAPVISLRRGLNRIPVTLKRFVQLDALRFEPVPPFDLQIIGEPSVNVPERYRAVFYADEPIRLRLTLQPTTRTLHPAPRTIRLVVRIYNYMGEEVWVRVFNGAWDKGQRARDGSAEWVIEPRLRETGIFRLEVRAETPEGEVRRAFYFLKLPKLERPRLLARKHQLELARAQIARYPNLFARYFAWLKEHLSEPHILPVSLVRSEFTAALPPEQQKLSEKGGWRRYDFAWRLIALQFAAMMLPEPEKEQLRQQVLQVLKSGKADTYCHFHHHGPFFPGFVAAFLDLVAADMGENAKEVRQLREFLATRLGDMNVFAWTLAAMGDPPSERERMLLWHLMAWTVNAERYFTVHAGKRGGTWWLNQRTACHCPFGAYAFAFFYLRHFYGEDRYHYRTFVRGFLTHARLSRPLNDARGLFGPPGPPGEPQRWLTFALSRHPLTEAIYGWRKLIERLNGEEPVSRDELAKALTFPTSAANNSPVPFVMPLGLALGWYDPDAPQVQLDELPTTLFFDGEGEVVMRSDYSPKATEVFFACGIRDHVYRHQPTNLMVLKAGEPLLGTASLWGDHGCPSLQISRGNSWGNVVVIEPSDWQTRWKHNLFHPRGEEQAIINRFSDATFRMLVREQRLTGYAPAEGGYGGGLNLHGHTETFLHREGHIVAFKTHPEFDYVAGDATLSWLPELARLVLRQVVFVKPDLLIVYDRVKLGEKAERAFWLAATGLELRTNGNRFVVRSGNAFLNGFVAFPKAPQLIAIDPSQSPKYQPLFDKQALGLKVLEIHPNGRDEGRGTSGEEQRARDRLVEFLVVMRVGLGKVPAMSVTPQVHPTFIGVTVQIDGRKVQVVFDRSDICGGTLSIWGGGRGARDGKTNGAKVIRYKLTERVNDTYENWRSDPRYQRWRTENRFDFLAIR</sequence>
<dbReference type="Gene3D" id="2.70.98.70">
    <property type="match status" value="1"/>
</dbReference>
<keyword evidence="2" id="KW-1185">Reference proteome</keyword>
<dbReference type="EMBL" id="JANUCP010000003">
    <property type="protein sequence ID" value="MCS3919417.1"/>
    <property type="molecule type" value="Genomic_DNA"/>
</dbReference>
<gene>
    <name evidence="1" type="ORF">M2350_001830</name>
</gene>
<dbReference type="RefSeq" id="WP_259095817.1">
    <property type="nucleotide sequence ID" value="NZ_CP130454.1"/>
</dbReference>
<reference evidence="1 2" key="1">
    <citation type="submission" date="2022-08" db="EMBL/GenBank/DDBJ databases">
        <title>Bacterial and archaeal communities from various locations to study Microbial Dark Matter (Phase II).</title>
        <authorList>
            <person name="Stepanauskas R."/>
        </authorList>
    </citation>
    <scope>NUCLEOTIDE SEQUENCE [LARGE SCALE GENOMIC DNA]</scope>
    <source>
        <strain evidence="1 2">PD1</strain>
    </source>
</reference>
<dbReference type="PANTHER" id="PTHR47197">
    <property type="entry name" value="PROTEIN NIRF"/>
    <property type="match status" value="1"/>
</dbReference>
<dbReference type="InterPro" id="IPR051200">
    <property type="entry name" value="Host-pathogen_enzymatic-act"/>
</dbReference>
<name>A0ABT2EN81_9BACT</name>
<comment type="caution">
    <text evidence="1">The sequence shown here is derived from an EMBL/GenBank/DDBJ whole genome shotgun (WGS) entry which is preliminary data.</text>
</comment>
<evidence type="ECO:0000313" key="1">
    <source>
        <dbReference type="EMBL" id="MCS3919417.1"/>
    </source>
</evidence>
<dbReference type="InterPro" id="IPR011047">
    <property type="entry name" value="Quinoprotein_ADH-like_sf"/>
</dbReference>